<gene>
    <name evidence="3" type="ORF">GCU85_01105</name>
</gene>
<dbReference type="InParanoid" id="A0A6N7EUY0"/>
<accession>A0A6N7EUY0</accession>
<keyword evidence="3" id="KW-0012">Acyltransferase</keyword>
<feature type="transmembrane region" description="Helical" evidence="1">
    <location>
        <begin position="98"/>
        <end position="120"/>
    </location>
</feature>
<keyword evidence="3" id="KW-0808">Transferase</keyword>
<feature type="transmembrane region" description="Helical" evidence="1">
    <location>
        <begin position="163"/>
        <end position="190"/>
    </location>
</feature>
<keyword evidence="1" id="KW-0812">Transmembrane</keyword>
<feature type="transmembrane region" description="Helical" evidence="1">
    <location>
        <begin position="27"/>
        <end position="48"/>
    </location>
</feature>
<dbReference type="AlphaFoldDB" id="A0A6N7EUY0"/>
<feature type="transmembrane region" description="Helical" evidence="1">
    <location>
        <begin position="310"/>
        <end position="330"/>
    </location>
</feature>
<keyword evidence="1" id="KW-0472">Membrane</keyword>
<evidence type="ECO:0000259" key="2">
    <source>
        <dbReference type="Pfam" id="PF01757"/>
    </source>
</evidence>
<dbReference type="Proteomes" id="UP000471298">
    <property type="component" value="Unassembled WGS sequence"/>
</dbReference>
<comment type="caution">
    <text evidence="3">The sequence shown here is derived from an EMBL/GenBank/DDBJ whole genome shotgun (WGS) entry which is preliminary data.</text>
</comment>
<protein>
    <submittedName>
        <fullName evidence="3">Acyltransferase family protein</fullName>
    </submittedName>
</protein>
<dbReference type="Pfam" id="PF01757">
    <property type="entry name" value="Acyl_transf_3"/>
    <property type="match status" value="1"/>
</dbReference>
<name>A0A6N7EUY0_9GAMM</name>
<feature type="transmembrane region" description="Helical" evidence="1">
    <location>
        <begin position="271"/>
        <end position="289"/>
    </location>
</feature>
<dbReference type="RefSeq" id="WP_328592777.1">
    <property type="nucleotide sequence ID" value="NZ_WHNW01000001.1"/>
</dbReference>
<feature type="transmembrane region" description="Helical" evidence="1">
    <location>
        <begin position="210"/>
        <end position="227"/>
    </location>
</feature>
<evidence type="ECO:0000256" key="1">
    <source>
        <dbReference type="SAM" id="Phobius"/>
    </source>
</evidence>
<reference evidence="3 4" key="1">
    <citation type="submission" date="2019-10" db="EMBL/GenBank/DDBJ databases">
        <title>Cardiobacteriales fam. a chemoheterotrophic member of the order Cardiobacteriales, and proposal of Cardiobacteriales fam. nov.</title>
        <authorList>
            <person name="Wang C."/>
        </authorList>
    </citation>
    <scope>NUCLEOTIDE SEQUENCE [LARGE SCALE GENOMIC DNA]</scope>
    <source>
        <strain evidence="3 4">ML27</strain>
    </source>
</reference>
<evidence type="ECO:0000313" key="3">
    <source>
        <dbReference type="EMBL" id="MPV85330.1"/>
    </source>
</evidence>
<dbReference type="EMBL" id="WHNW01000001">
    <property type="protein sequence ID" value="MPV85330.1"/>
    <property type="molecule type" value="Genomic_DNA"/>
</dbReference>
<dbReference type="GO" id="GO:0016747">
    <property type="term" value="F:acyltransferase activity, transferring groups other than amino-acyl groups"/>
    <property type="evidence" value="ECO:0007669"/>
    <property type="project" value="InterPro"/>
</dbReference>
<feature type="transmembrane region" description="Helical" evidence="1">
    <location>
        <begin position="68"/>
        <end position="86"/>
    </location>
</feature>
<proteinExistence type="predicted"/>
<organism evidence="3 4">
    <name type="scientific">Ostreibacterium oceani</name>
    <dbReference type="NCBI Taxonomy" id="2654998"/>
    <lineage>
        <taxon>Bacteria</taxon>
        <taxon>Pseudomonadati</taxon>
        <taxon>Pseudomonadota</taxon>
        <taxon>Gammaproteobacteria</taxon>
        <taxon>Cardiobacteriales</taxon>
        <taxon>Ostreibacteriaceae</taxon>
        <taxon>Ostreibacterium</taxon>
    </lineage>
</organism>
<feature type="domain" description="Acyltransferase 3" evidence="2">
    <location>
        <begin position="31"/>
        <end position="360"/>
    </location>
</feature>
<feature type="transmembrane region" description="Helical" evidence="1">
    <location>
        <begin position="239"/>
        <end position="259"/>
    </location>
</feature>
<sequence>MKTPTYHESKPNNKQLIRWCKGHSSGINTLITIAHLPIFSSSSLIISANEWQLNGFLMIFLKDTFARGAVPFLSLISGYLALTSYLKHGYCRMIVNKAKRLLIPLALFNLLFILVFSYHAQVSNPSYRADLSLYPFNLVGWLQAMFAINVLPANPPLYFLKDLFLCFLLLPLLFGLAKLRYINILFAAWLLYKVIYVKTTLIVPFAPLEFFRIDILFAFYVGMMLYHHGKDITLNNNKLNVKIIISYLFFCLIMAYPLLILNQSEYPHLFLWLKFLIKLGGGISALCLMSMLCQPKLLADMLRLLSKYSFTLFLTHNFTFLFIPRLFLAYFDRPYLTNLSGWFYVFVSLTGAFVAAIIIYEIWRYSKVGLRNLFSAIYRKV</sequence>
<keyword evidence="1" id="KW-1133">Transmembrane helix</keyword>
<evidence type="ECO:0000313" key="4">
    <source>
        <dbReference type="Proteomes" id="UP000471298"/>
    </source>
</evidence>
<dbReference type="InterPro" id="IPR002656">
    <property type="entry name" value="Acyl_transf_3_dom"/>
</dbReference>
<feature type="transmembrane region" description="Helical" evidence="1">
    <location>
        <begin position="342"/>
        <end position="363"/>
    </location>
</feature>
<feature type="transmembrane region" description="Helical" evidence="1">
    <location>
        <begin position="132"/>
        <end position="151"/>
    </location>
</feature>
<keyword evidence="4" id="KW-1185">Reference proteome</keyword>